<evidence type="ECO:0000313" key="1">
    <source>
        <dbReference type="EMBL" id="KKL23561.1"/>
    </source>
</evidence>
<protein>
    <submittedName>
        <fullName evidence="1">Uncharacterized protein</fullName>
    </submittedName>
</protein>
<proteinExistence type="predicted"/>
<sequence>MSANVKNNVKRARVLDLINNGSTPYKVAIQVNNSTTAIYRLMTRMKKDGLLTSNNELTEKGSEHVKKFMAVSNDVKFNIKENDIRLHNVQVTIKILNKPQGYDYRKNNLISMKVHDYKITDLKNNYKEQFVVNDTKVKTNIDSIEIFPDDIFSESEQQATKRLM</sequence>
<accession>A0A0F9E0W6</accession>
<organism evidence="1">
    <name type="scientific">marine sediment metagenome</name>
    <dbReference type="NCBI Taxonomy" id="412755"/>
    <lineage>
        <taxon>unclassified sequences</taxon>
        <taxon>metagenomes</taxon>
        <taxon>ecological metagenomes</taxon>
    </lineage>
</organism>
<feature type="non-terminal residue" evidence="1">
    <location>
        <position position="164"/>
    </location>
</feature>
<gene>
    <name evidence="1" type="ORF">LCGC14_2424120</name>
</gene>
<dbReference type="EMBL" id="LAZR01036928">
    <property type="protein sequence ID" value="KKL23561.1"/>
    <property type="molecule type" value="Genomic_DNA"/>
</dbReference>
<comment type="caution">
    <text evidence="1">The sequence shown here is derived from an EMBL/GenBank/DDBJ whole genome shotgun (WGS) entry which is preliminary data.</text>
</comment>
<name>A0A0F9E0W6_9ZZZZ</name>
<dbReference type="InterPro" id="IPR036390">
    <property type="entry name" value="WH_DNA-bd_sf"/>
</dbReference>
<dbReference type="AlphaFoldDB" id="A0A0F9E0W6"/>
<reference evidence="1" key="1">
    <citation type="journal article" date="2015" name="Nature">
        <title>Complex archaea that bridge the gap between prokaryotes and eukaryotes.</title>
        <authorList>
            <person name="Spang A."/>
            <person name="Saw J.H."/>
            <person name="Jorgensen S.L."/>
            <person name="Zaremba-Niedzwiedzka K."/>
            <person name="Martijn J."/>
            <person name="Lind A.E."/>
            <person name="van Eijk R."/>
            <person name="Schleper C."/>
            <person name="Guy L."/>
            <person name="Ettema T.J."/>
        </authorList>
    </citation>
    <scope>NUCLEOTIDE SEQUENCE</scope>
</reference>
<dbReference type="SUPFAM" id="SSF46785">
    <property type="entry name" value="Winged helix' DNA-binding domain"/>
    <property type="match status" value="1"/>
</dbReference>